<dbReference type="InterPro" id="IPR045357">
    <property type="entry name" value="Aminopeptidase_N-like_N"/>
</dbReference>
<evidence type="ECO:0000259" key="15">
    <source>
        <dbReference type="Pfam" id="PF11838"/>
    </source>
</evidence>
<feature type="region of interest" description="Disordered" evidence="13">
    <location>
        <begin position="64"/>
        <end position="87"/>
    </location>
</feature>
<dbReference type="EMBL" id="LGUI01000001">
    <property type="protein sequence ID" value="PNE34920.1"/>
    <property type="molecule type" value="Genomic_DNA"/>
</dbReference>
<evidence type="ECO:0000256" key="3">
    <source>
        <dbReference type="ARBA" id="ARBA00010136"/>
    </source>
</evidence>
<evidence type="ECO:0000259" key="16">
    <source>
        <dbReference type="Pfam" id="PF17900"/>
    </source>
</evidence>
<dbReference type="InterPro" id="IPR014782">
    <property type="entry name" value="Peptidase_M1_dom"/>
</dbReference>
<evidence type="ECO:0000256" key="13">
    <source>
        <dbReference type="SAM" id="MobiDB-lite"/>
    </source>
</evidence>
<dbReference type="SUPFAM" id="SSF55486">
    <property type="entry name" value="Metalloproteases ('zincins'), catalytic domain"/>
    <property type="match status" value="1"/>
</dbReference>
<dbReference type="RefSeq" id="WP_102916253.1">
    <property type="nucleotide sequence ID" value="NZ_JACHJF010000004.1"/>
</dbReference>
<dbReference type="GO" id="GO:0042277">
    <property type="term" value="F:peptide binding"/>
    <property type="evidence" value="ECO:0007669"/>
    <property type="project" value="TreeGrafter"/>
</dbReference>
<dbReference type="GO" id="GO:0005615">
    <property type="term" value="C:extracellular space"/>
    <property type="evidence" value="ECO:0007669"/>
    <property type="project" value="TreeGrafter"/>
</dbReference>
<keyword evidence="8" id="KW-0479">Metal-binding</keyword>
<dbReference type="InterPro" id="IPR050344">
    <property type="entry name" value="Peptidase_M1_aminopeptidases"/>
</dbReference>
<feature type="compositionally biased region" description="Low complexity" evidence="13">
    <location>
        <begin position="563"/>
        <end position="579"/>
    </location>
</feature>
<evidence type="ECO:0000313" key="19">
    <source>
        <dbReference type="Proteomes" id="UP000235945"/>
    </source>
</evidence>
<dbReference type="GO" id="GO:0070006">
    <property type="term" value="F:metalloaminopeptidase activity"/>
    <property type="evidence" value="ECO:0007669"/>
    <property type="project" value="TreeGrafter"/>
</dbReference>
<comment type="catalytic activity">
    <reaction evidence="1">
        <text>Release of an N-terminal amino acid, Xaa-|-Yaa- from a peptide, amide or arylamide. Xaa is preferably Ala, but may be most amino acids including Pro (slow action). When a terminal hydrophobic residue is followed by a prolyl residue, the two may be released as an intact Xaa-Pro dipeptide.</text>
        <dbReference type="EC" id="3.4.11.2"/>
    </reaction>
</comment>
<reference evidence="19" key="1">
    <citation type="submission" date="2015-07" db="EMBL/GenBank/DDBJ databases">
        <authorList>
            <person name="Graham D.E."/>
            <person name="Giannone R.J."/>
            <person name="Gulvik C.A."/>
            <person name="Hettich R.L."/>
            <person name="Klingeman D.M."/>
            <person name="Mahan K.M."/>
            <person name="Parry R.J."/>
            <person name="Spain J.C."/>
        </authorList>
    </citation>
    <scope>NUCLEOTIDE SEQUENCE [LARGE SCALE GENOMIC DNA]</scope>
    <source>
        <strain evidence="19">ATCC 27428</strain>
    </source>
</reference>
<evidence type="ECO:0000256" key="11">
    <source>
        <dbReference type="ARBA" id="ARBA00023049"/>
    </source>
</evidence>
<dbReference type="FunFam" id="1.10.390.10:FF:000004">
    <property type="entry name" value="Aminopeptidase N"/>
    <property type="match status" value="1"/>
</dbReference>
<dbReference type="InterPro" id="IPR012778">
    <property type="entry name" value="Pept_M1_aminopeptidase"/>
</dbReference>
<keyword evidence="9" id="KW-0378">Hydrolase</keyword>
<evidence type="ECO:0000256" key="9">
    <source>
        <dbReference type="ARBA" id="ARBA00022801"/>
    </source>
</evidence>
<dbReference type="InterPro" id="IPR024571">
    <property type="entry name" value="ERAP1-like_C_dom"/>
</dbReference>
<keyword evidence="11" id="KW-0482">Metalloprotease</keyword>
<evidence type="ECO:0000256" key="12">
    <source>
        <dbReference type="NCBIfam" id="TIGR02412"/>
    </source>
</evidence>
<dbReference type="CDD" id="cd09602">
    <property type="entry name" value="M1_APN"/>
    <property type="match status" value="1"/>
</dbReference>
<keyword evidence="19" id="KW-1185">Reference proteome</keyword>
<evidence type="ECO:0000256" key="7">
    <source>
        <dbReference type="ARBA" id="ARBA00022670"/>
    </source>
</evidence>
<dbReference type="PANTHER" id="PTHR11533:SF174">
    <property type="entry name" value="PUROMYCIN-SENSITIVE AMINOPEPTIDASE-RELATED"/>
    <property type="match status" value="1"/>
</dbReference>
<dbReference type="GO" id="GO:0043171">
    <property type="term" value="P:peptide catabolic process"/>
    <property type="evidence" value="ECO:0007669"/>
    <property type="project" value="TreeGrafter"/>
</dbReference>
<dbReference type="Proteomes" id="UP000528608">
    <property type="component" value="Unassembled WGS sequence"/>
</dbReference>
<dbReference type="Pfam" id="PF01433">
    <property type="entry name" value="Peptidase_M1"/>
    <property type="match status" value="1"/>
</dbReference>
<feature type="compositionally biased region" description="Low complexity" evidence="13">
    <location>
        <begin position="501"/>
        <end position="522"/>
    </location>
</feature>
<feature type="compositionally biased region" description="Low complexity" evidence="13">
    <location>
        <begin position="459"/>
        <end position="492"/>
    </location>
</feature>
<comment type="caution">
    <text evidence="18">The sequence shown here is derived from an EMBL/GenBank/DDBJ whole genome shotgun (WGS) entry which is preliminary data.</text>
</comment>
<feature type="domain" description="Aminopeptidase N-like N-terminal" evidence="16">
    <location>
        <begin position="87"/>
        <end position="184"/>
    </location>
</feature>
<evidence type="ECO:0000259" key="14">
    <source>
        <dbReference type="Pfam" id="PF01433"/>
    </source>
</evidence>
<dbReference type="EMBL" id="JACHJF010000004">
    <property type="protein sequence ID" value="MBB5118467.1"/>
    <property type="molecule type" value="Genomic_DNA"/>
</dbReference>
<comment type="similarity">
    <text evidence="3">Belongs to the peptidase M1 family.</text>
</comment>
<dbReference type="InterPro" id="IPR027268">
    <property type="entry name" value="Peptidase_M4/M1_CTD_sf"/>
</dbReference>
<dbReference type="GO" id="GO:0006508">
    <property type="term" value="P:proteolysis"/>
    <property type="evidence" value="ECO:0007669"/>
    <property type="project" value="UniProtKB-UniRule"/>
</dbReference>
<dbReference type="GO" id="GO:0016020">
    <property type="term" value="C:membrane"/>
    <property type="evidence" value="ECO:0007669"/>
    <property type="project" value="TreeGrafter"/>
</dbReference>
<dbReference type="Proteomes" id="UP000235945">
    <property type="component" value="Unassembled WGS sequence"/>
</dbReference>
<dbReference type="Pfam" id="PF11838">
    <property type="entry name" value="ERAP1_C"/>
    <property type="match status" value="1"/>
</dbReference>
<evidence type="ECO:0000256" key="5">
    <source>
        <dbReference type="ARBA" id="ARBA00015611"/>
    </source>
</evidence>
<dbReference type="GO" id="GO:0005737">
    <property type="term" value="C:cytoplasm"/>
    <property type="evidence" value="ECO:0007669"/>
    <property type="project" value="TreeGrafter"/>
</dbReference>
<proteinExistence type="inferred from homology"/>
<dbReference type="InterPro" id="IPR001930">
    <property type="entry name" value="Peptidase_M1"/>
</dbReference>
<dbReference type="Gene3D" id="1.10.390.10">
    <property type="entry name" value="Neutral Protease Domain 2"/>
    <property type="match status" value="1"/>
</dbReference>
<feature type="domain" description="ERAP1-like C-terminal" evidence="15">
    <location>
        <begin position="646"/>
        <end position="958"/>
    </location>
</feature>
<accession>A0A2N8P1M3</accession>
<evidence type="ECO:0000256" key="4">
    <source>
        <dbReference type="ARBA" id="ARBA00012564"/>
    </source>
</evidence>
<evidence type="ECO:0000256" key="6">
    <source>
        <dbReference type="ARBA" id="ARBA00022438"/>
    </source>
</evidence>
<dbReference type="GO" id="GO:0016285">
    <property type="term" value="F:alanyl aminopeptidase activity"/>
    <property type="evidence" value="ECO:0007669"/>
    <property type="project" value="UniProtKB-EC"/>
</dbReference>
<dbReference type="SUPFAM" id="SSF63737">
    <property type="entry name" value="Leukotriene A4 hydrolase N-terminal domain"/>
    <property type="match status" value="1"/>
</dbReference>
<feature type="region of interest" description="Disordered" evidence="13">
    <location>
        <begin position="452"/>
        <end position="592"/>
    </location>
</feature>
<keyword evidence="7" id="KW-0645">Protease</keyword>
<reference evidence="17 20" key="3">
    <citation type="submission" date="2020-08" db="EMBL/GenBank/DDBJ databases">
        <title>Genomic Encyclopedia of Type Strains, Phase III (KMG-III): the genomes of soil and plant-associated and newly described type strains.</title>
        <authorList>
            <person name="Whitman W."/>
        </authorList>
    </citation>
    <scope>NUCLEOTIDE SEQUENCE [LARGE SCALE GENOMIC DNA]</scope>
    <source>
        <strain evidence="17 20">CECT 3259</strain>
    </source>
</reference>
<evidence type="ECO:0000313" key="18">
    <source>
        <dbReference type="EMBL" id="PNE34920.1"/>
    </source>
</evidence>
<organism evidence="18 19">
    <name type="scientific">Streptomyces eurocidicus</name>
    <name type="common">Streptoverticillium eurocidicus</name>
    <dbReference type="NCBI Taxonomy" id="66423"/>
    <lineage>
        <taxon>Bacteria</taxon>
        <taxon>Bacillati</taxon>
        <taxon>Actinomycetota</taxon>
        <taxon>Actinomycetes</taxon>
        <taxon>Kitasatosporales</taxon>
        <taxon>Streptomycetaceae</taxon>
        <taxon>Streptomyces</taxon>
    </lineage>
</organism>
<sequence>MPVLTREEAQTRALLLDVHRYTVDLDLTRGDELFGSTTVIRFTARQAGDTFAELRPATLRRATLDGRPLDPGTLDDNRLPLPGLTPGPHELRVEADMRYSRTGEGMHRFTDPADGETYLYTQAFLEDVQRVFAAFDQPDLKAVFDATVTAPPAWTVLGNAVAERVGDPAEGRWRLATTKPLSTYFVAFAAGPWHSVRTEHAGLPFALHCRRSLAAHLDADAEEILDITRRCFDRYHEIFDEPYPFDSYDQAFVPEFNAGAMENPGLVTFRDEFVFHSAVTDTERQTRGVVIAHEMAHMWFGDLVTLRWWDDIWLNESFAEYMGYQVLSEATRFSGTWTDFAVARKGWGYDADQRPSTHPVAPAPGAVHDTASALLNFDGISYAKGASALRQLVAWLGEKDFLAGINEHFTRHRFGNATLADFLDSLGRASTRDVHTWADTWLRTSGVDTVVPRVDARDGTPTTAPEAATAGAPGSEPESGVTPEGAPEAGPGTATGGAPGAMGTAPGRAAAEPVPAATEAAGIRQPAGAADAAGTPNLAGVLEPAGASDPAGALESAGSLESAGPLDPAGTPDPATATPTPDPAPTTWRLDLRHDGTRPHHLLLGLYDAAPGDDHALVLRDRVATDLPAGGGTHTLDLPGRRPDLLLLNDGDLTYAKVRLDTASWDTALRALSGLPDALGRAVLWNAARDMVRDGELAPAAYLDAARAHLPHETDTAITGGVLAFARHQIADRYVSPAARPAALALLADLCHDVLARTEGGGTGGDRRGIRLTAVRTLVDSGTDPDTLHAWLRDGTVPGGPALDPELRWRVLTRLAVLGATTPAAIDAELVRDPSATGREGAARCHAALPGTAAKEAAWEAMYGRDDLSNYLFTATAQGFWQPEQLDLVRPYRDRYYTDAVALATRRGPALADLAGRHGFPYALVEERTRELGEECLRTDGPTPALRRKLADQLDDLDRALKIRAAQG</sequence>
<dbReference type="PRINTS" id="PR00756">
    <property type="entry name" value="ALADIPTASE"/>
</dbReference>
<keyword evidence="6 18" id="KW-0031">Aminopeptidase</keyword>
<evidence type="ECO:0000256" key="1">
    <source>
        <dbReference type="ARBA" id="ARBA00000098"/>
    </source>
</evidence>
<evidence type="ECO:0000313" key="17">
    <source>
        <dbReference type="EMBL" id="MBB5118467.1"/>
    </source>
</evidence>
<reference evidence="18" key="2">
    <citation type="submission" date="2015-07" db="EMBL/GenBank/DDBJ databases">
        <authorList>
            <person name="Noorani M."/>
        </authorList>
    </citation>
    <scope>NUCLEOTIDE SEQUENCE [LARGE SCALE GENOMIC DNA]</scope>
    <source>
        <strain evidence="18">ATCC 27428</strain>
    </source>
</reference>
<gene>
    <name evidence="18" type="ORF">AF335_00430</name>
    <name evidence="17" type="ORF">FHS36_001899</name>
</gene>
<evidence type="ECO:0000256" key="2">
    <source>
        <dbReference type="ARBA" id="ARBA00001947"/>
    </source>
</evidence>
<dbReference type="AlphaFoldDB" id="A0A2N8P1M3"/>
<evidence type="ECO:0000313" key="20">
    <source>
        <dbReference type="Proteomes" id="UP000528608"/>
    </source>
</evidence>
<evidence type="ECO:0000256" key="10">
    <source>
        <dbReference type="ARBA" id="ARBA00022833"/>
    </source>
</evidence>
<name>A0A2N8P1M3_STREU</name>
<feature type="domain" description="Peptidase M1 membrane alanine aminopeptidase" evidence="14">
    <location>
        <begin position="225"/>
        <end position="441"/>
    </location>
</feature>
<dbReference type="PANTHER" id="PTHR11533">
    <property type="entry name" value="PROTEASE M1 ZINC METALLOPROTEASE"/>
    <property type="match status" value="1"/>
</dbReference>
<keyword evidence="10" id="KW-0862">Zinc</keyword>
<dbReference type="Gene3D" id="2.60.40.1730">
    <property type="entry name" value="tricorn interacting facor f3 domain"/>
    <property type="match status" value="1"/>
</dbReference>
<evidence type="ECO:0000256" key="8">
    <source>
        <dbReference type="ARBA" id="ARBA00022723"/>
    </source>
</evidence>
<comment type="cofactor">
    <cofactor evidence="2">
        <name>Zn(2+)</name>
        <dbReference type="ChEBI" id="CHEBI:29105"/>
    </cofactor>
</comment>
<dbReference type="InterPro" id="IPR042097">
    <property type="entry name" value="Aminopeptidase_N-like_N_sf"/>
</dbReference>
<dbReference type="GO" id="GO:0008270">
    <property type="term" value="F:zinc ion binding"/>
    <property type="evidence" value="ECO:0007669"/>
    <property type="project" value="UniProtKB-UniRule"/>
</dbReference>
<dbReference type="EC" id="3.4.11.2" evidence="4 12"/>
<dbReference type="Pfam" id="PF17900">
    <property type="entry name" value="Peptidase_M1_N"/>
    <property type="match status" value="1"/>
</dbReference>
<protein>
    <recommendedName>
        <fullName evidence="5 12">Aminopeptidase N</fullName>
        <ecNumber evidence="4 12">3.4.11.2</ecNumber>
    </recommendedName>
</protein>
<dbReference type="NCBIfam" id="TIGR02412">
    <property type="entry name" value="pepN_strep_liv"/>
    <property type="match status" value="1"/>
</dbReference>